<accession>A0ABT2AA25</accession>
<feature type="domain" description="YaiO beta-barrel" evidence="4">
    <location>
        <begin position="207"/>
        <end position="363"/>
    </location>
</feature>
<keyword evidence="1" id="KW-0677">Repeat</keyword>
<evidence type="ECO:0000313" key="5">
    <source>
        <dbReference type="EMBL" id="MCS0590965.1"/>
    </source>
</evidence>
<keyword evidence="6" id="KW-1185">Reference proteome</keyword>
<evidence type="ECO:0000313" key="6">
    <source>
        <dbReference type="Proteomes" id="UP001205560"/>
    </source>
</evidence>
<dbReference type="PANTHER" id="PTHR44858">
    <property type="entry name" value="TETRATRICOPEPTIDE REPEAT PROTEIN 6"/>
    <property type="match status" value="1"/>
</dbReference>
<sequence length="419" mass="45121">MPIALQLPSDPPAQVQPPGIPSFDDQYAKARALANNGQPELALAAYSALLTRSPGNADVLLGRGIVYARLGRWNEAEADLGAAARISPGYADVWEALGNTYRWSEQPAKALDAYEQLVALRPNDPAALVARARAHRALGHAAQARADLERARTLGGDAGEIDGLLPDLQPNVRANAAIPSAGTPDAVNAAGYTWGAGLSSSWTDVGNGPRWNDQTLSLRRYMKGGSLGFETLRAHRFGQHDYAWALDGYAGLWDGAYANLRYQHSATSRLFPANSGRLEVWQALGKGWEASLSDDVLGFDSRVNIYGVSIAKYSGNFYVQLRHQNIVSEGSHSTGQRLLARWYYAGDADNYLELTANSGRSDDPLSLAGGRARSGGGGLAWVRYFNPQWGGKIGASFSRADGAASGRERGLSFALYRRW</sequence>
<reference evidence="5 6" key="1">
    <citation type="submission" date="2022-08" db="EMBL/GenBank/DDBJ databases">
        <title>Reclassification of Massilia species as members of the genera Telluria, Duganella, Pseudoduganella, Mokoshia gen. nov. and Zemynaea gen. nov. using orthogonal and non-orthogonal genome-based approaches.</title>
        <authorList>
            <person name="Bowman J.P."/>
        </authorList>
    </citation>
    <scope>NUCLEOTIDE SEQUENCE [LARGE SCALE GENOMIC DNA]</scope>
    <source>
        <strain evidence="5 6">LMG 28164</strain>
    </source>
</reference>
<dbReference type="PROSITE" id="PS50005">
    <property type="entry name" value="TPR"/>
    <property type="match status" value="1"/>
</dbReference>
<dbReference type="Pfam" id="PF07719">
    <property type="entry name" value="TPR_2"/>
    <property type="match status" value="1"/>
</dbReference>
<dbReference type="PANTHER" id="PTHR44858:SF1">
    <property type="entry name" value="UDP-N-ACETYLGLUCOSAMINE--PEPTIDE N-ACETYLGLUCOSAMINYLTRANSFERASE SPINDLY-RELATED"/>
    <property type="match status" value="1"/>
</dbReference>
<dbReference type="Gene3D" id="1.25.40.10">
    <property type="entry name" value="Tetratricopeptide repeat domain"/>
    <property type="match status" value="1"/>
</dbReference>
<keyword evidence="2 3" id="KW-0802">TPR repeat</keyword>
<dbReference type="EMBL" id="JANUGX010000021">
    <property type="protein sequence ID" value="MCS0590965.1"/>
    <property type="molecule type" value="Genomic_DNA"/>
</dbReference>
<feature type="repeat" description="TPR" evidence="3">
    <location>
        <begin position="91"/>
        <end position="124"/>
    </location>
</feature>
<dbReference type="Proteomes" id="UP001205560">
    <property type="component" value="Unassembled WGS sequence"/>
</dbReference>
<gene>
    <name evidence="5" type="ORF">NX782_17385</name>
</gene>
<dbReference type="NCBIfam" id="TIGR04390">
    <property type="entry name" value="OMP_YaiO_dom"/>
    <property type="match status" value="1"/>
</dbReference>
<dbReference type="Pfam" id="PF13432">
    <property type="entry name" value="TPR_16"/>
    <property type="match status" value="1"/>
</dbReference>
<dbReference type="InterPro" id="IPR030887">
    <property type="entry name" value="Beta-barrel_YaiO"/>
</dbReference>
<dbReference type="RefSeq" id="WP_258846737.1">
    <property type="nucleotide sequence ID" value="NZ_JANUGX010000021.1"/>
</dbReference>
<evidence type="ECO:0000256" key="2">
    <source>
        <dbReference type="ARBA" id="ARBA00022803"/>
    </source>
</evidence>
<evidence type="ECO:0000259" key="4">
    <source>
        <dbReference type="Pfam" id="PF19413"/>
    </source>
</evidence>
<dbReference type="InterPro" id="IPR050498">
    <property type="entry name" value="Ycf3"/>
</dbReference>
<dbReference type="InterPro" id="IPR013105">
    <property type="entry name" value="TPR_2"/>
</dbReference>
<dbReference type="InterPro" id="IPR019734">
    <property type="entry name" value="TPR_rpt"/>
</dbReference>
<name>A0ABT2AA25_9BURK</name>
<dbReference type="SUPFAM" id="SSF48452">
    <property type="entry name" value="TPR-like"/>
    <property type="match status" value="1"/>
</dbReference>
<evidence type="ECO:0000256" key="3">
    <source>
        <dbReference type="PROSITE-ProRule" id="PRU00339"/>
    </source>
</evidence>
<organism evidence="5 6">
    <name type="scientific">Massilia norwichensis</name>
    <dbReference type="NCBI Taxonomy" id="1442366"/>
    <lineage>
        <taxon>Bacteria</taxon>
        <taxon>Pseudomonadati</taxon>
        <taxon>Pseudomonadota</taxon>
        <taxon>Betaproteobacteria</taxon>
        <taxon>Burkholderiales</taxon>
        <taxon>Oxalobacteraceae</taxon>
        <taxon>Telluria group</taxon>
        <taxon>Massilia</taxon>
    </lineage>
</organism>
<dbReference type="SMART" id="SM00028">
    <property type="entry name" value="TPR"/>
    <property type="match status" value="4"/>
</dbReference>
<protein>
    <submittedName>
        <fullName evidence="5">YaiO family outer membrane beta-barrel protein</fullName>
    </submittedName>
</protein>
<evidence type="ECO:0000256" key="1">
    <source>
        <dbReference type="ARBA" id="ARBA00022737"/>
    </source>
</evidence>
<dbReference type="InterPro" id="IPR011990">
    <property type="entry name" value="TPR-like_helical_dom_sf"/>
</dbReference>
<dbReference type="Pfam" id="PF19413">
    <property type="entry name" value="YaiO"/>
    <property type="match status" value="1"/>
</dbReference>
<comment type="caution">
    <text evidence="5">The sequence shown here is derived from an EMBL/GenBank/DDBJ whole genome shotgun (WGS) entry which is preliminary data.</text>
</comment>
<proteinExistence type="predicted"/>